<name>A0A6J8CNL5_MYTCO</name>
<protein>
    <submittedName>
        <fullName evidence="1">Uncharacterized protein</fullName>
    </submittedName>
</protein>
<organism evidence="1 2">
    <name type="scientific">Mytilus coruscus</name>
    <name type="common">Sea mussel</name>
    <dbReference type="NCBI Taxonomy" id="42192"/>
    <lineage>
        <taxon>Eukaryota</taxon>
        <taxon>Metazoa</taxon>
        <taxon>Spiralia</taxon>
        <taxon>Lophotrochozoa</taxon>
        <taxon>Mollusca</taxon>
        <taxon>Bivalvia</taxon>
        <taxon>Autobranchia</taxon>
        <taxon>Pteriomorphia</taxon>
        <taxon>Mytilida</taxon>
        <taxon>Mytiloidea</taxon>
        <taxon>Mytilidae</taxon>
        <taxon>Mytilinae</taxon>
        <taxon>Mytilus</taxon>
    </lineage>
</organism>
<dbReference type="Proteomes" id="UP000507470">
    <property type="component" value="Unassembled WGS sequence"/>
</dbReference>
<dbReference type="AlphaFoldDB" id="A0A6J8CNL5"/>
<keyword evidence="2" id="KW-1185">Reference proteome</keyword>
<gene>
    <name evidence="1" type="ORF">MCOR_32446</name>
</gene>
<dbReference type="EMBL" id="CACVKT020005808">
    <property type="protein sequence ID" value="CAC5398048.1"/>
    <property type="molecule type" value="Genomic_DNA"/>
</dbReference>
<dbReference type="PANTHER" id="PTHR46704:SF1">
    <property type="entry name" value="TELOMERE LENGTH REGULATION PROTEIN TEL2 HOMOLOG"/>
    <property type="match status" value="1"/>
</dbReference>
<accession>A0A6J8CNL5</accession>
<dbReference type="PANTHER" id="PTHR46704">
    <property type="entry name" value="CXC DOMAIN-CONTAINING PROTEIN-RELATED"/>
    <property type="match status" value="1"/>
</dbReference>
<evidence type="ECO:0000313" key="2">
    <source>
        <dbReference type="Proteomes" id="UP000507470"/>
    </source>
</evidence>
<dbReference type="OrthoDB" id="5983950at2759"/>
<proteinExistence type="predicted"/>
<evidence type="ECO:0000313" key="1">
    <source>
        <dbReference type="EMBL" id="CAC5398048.1"/>
    </source>
</evidence>
<sequence>MWSGFMQMVQTGNYPGKSSVSFRPMIDLNVLDMTCIYSTLNFVSKQAKRYDITAILTFDQPLYWKAFSIIENENLGSPLKSVVLRLGPFHTEMSFLGSIGNLMSNTALKEMLELIYALNAVTHILSGKAVARAFRGHMLEDTALYCVLIAEIFNIDVSKRLEEPHSTLDSTEMREIDQLYSQLTLGELSASEACESDVLKNLEATVRRKT</sequence>
<reference evidence="1 2" key="1">
    <citation type="submission" date="2020-06" db="EMBL/GenBank/DDBJ databases">
        <authorList>
            <person name="Li R."/>
            <person name="Bekaert M."/>
        </authorList>
    </citation>
    <scope>NUCLEOTIDE SEQUENCE [LARGE SCALE GENOMIC DNA]</scope>
    <source>
        <strain evidence="2">wild</strain>
    </source>
</reference>